<evidence type="ECO:0000313" key="5">
    <source>
        <dbReference type="Proteomes" id="UP000838100"/>
    </source>
</evidence>
<accession>A0ABN8EM30</accession>
<feature type="domain" description="Coenzyme Q-binding protein COQ10 START" evidence="3">
    <location>
        <begin position="10"/>
        <end position="134"/>
    </location>
</feature>
<keyword evidence="5" id="KW-1185">Reference proteome</keyword>
<dbReference type="Gene3D" id="3.30.530.20">
    <property type="match status" value="1"/>
</dbReference>
<dbReference type="InterPro" id="IPR044996">
    <property type="entry name" value="COQ10-like"/>
</dbReference>
<organism evidence="4 5">
    <name type="scientific">Sinobacterium norvegicum</name>
    <dbReference type="NCBI Taxonomy" id="1641715"/>
    <lineage>
        <taxon>Bacteria</taxon>
        <taxon>Pseudomonadati</taxon>
        <taxon>Pseudomonadota</taxon>
        <taxon>Gammaproteobacteria</taxon>
        <taxon>Cellvibrionales</taxon>
        <taxon>Spongiibacteraceae</taxon>
        <taxon>Sinobacterium</taxon>
    </lineage>
</organism>
<dbReference type="Proteomes" id="UP000838100">
    <property type="component" value="Unassembled WGS sequence"/>
</dbReference>
<comment type="caution">
    <text evidence="4">The sequence shown here is derived from an EMBL/GenBank/DDBJ whole genome shotgun (WGS) entry which is preliminary data.</text>
</comment>
<keyword evidence="2" id="KW-1277">Toxin-antitoxin system</keyword>
<dbReference type="InterPro" id="IPR005031">
    <property type="entry name" value="COQ10_START"/>
</dbReference>
<name>A0ABN8EM30_9GAMM</name>
<evidence type="ECO:0000256" key="1">
    <source>
        <dbReference type="ARBA" id="ARBA00008918"/>
    </source>
</evidence>
<dbReference type="EMBL" id="CAKLPX010000002">
    <property type="protein sequence ID" value="CAH0992220.1"/>
    <property type="molecule type" value="Genomic_DNA"/>
</dbReference>
<dbReference type="PANTHER" id="PTHR12901:SF10">
    <property type="entry name" value="COENZYME Q-BINDING PROTEIN COQ10, MITOCHONDRIAL"/>
    <property type="match status" value="1"/>
</dbReference>
<dbReference type="SUPFAM" id="SSF55961">
    <property type="entry name" value="Bet v1-like"/>
    <property type="match status" value="1"/>
</dbReference>
<comment type="similarity">
    <text evidence="1">Belongs to the ribosome association toxin RatA family.</text>
</comment>
<evidence type="ECO:0000256" key="2">
    <source>
        <dbReference type="ARBA" id="ARBA00022649"/>
    </source>
</evidence>
<evidence type="ECO:0000313" key="4">
    <source>
        <dbReference type="EMBL" id="CAH0992220.1"/>
    </source>
</evidence>
<dbReference type="Pfam" id="PF03364">
    <property type="entry name" value="Polyketide_cyc"/>
    <property type="match status" value="1"/>
</dbReference>
<sequence length="149" mass="16414">MVDINRTALLPYPAEQMFDLVNDVAAYPEYMEGCSGSEIIEQSGSHMVARLSLAKGPLKHSFVTRNTLVQGQSIDMGLVEGPFKRFEGHWKFIALDNNACKVSLDLRFDMSSKLLGGAAKKLFSGLGNSLVDSLCQRAHQLYGKQSDEN</sequence>
<dbReference type="CDD" id="cd07813">
    <property type="entry name" value="COQ10p_like"/>
    <property type="match status" value="1"/>
</dbReference>
<proteinExistence type="inferred from homology"/>
<dbReference type="RefSeq" id="WP_237444911.1">
    <property type="nucleotide sequence ID" value="NZ_CAKLPX010000002.1"/>
</dbReference>
<dbReference type="PANTHER" id="PTHR12901">
    <property type="entry name" value="SPERM PROTEIN HOMOLOG"/>
    <property type="match status" value="1"/>
</dbReference>
<dbReference type="InterPro" id="IPR023393">
    <property type="entry name" value="START-like_dom_sf"/>
</dbReference>
<reference evidence="4" key="1">
    <citation type="submission" date="2021-12" db="EMBL/GenBank/DDBJ databases">
        <authorList>
            <person name="Rodrigo-Torres L."/>
            <person name="Arahal R. D."/>
            <person name="Lucena T."/>
        </authorList>
    </citation>
    <scope>NUCLEOTIDE SEQUENCE</scope>
    <source>
        <strain evidence="4">CECT 8267</strain>
    </source>
</reference>
<gene>
    <name evidence="4" type="primary">pasT</name>
    <name evidence="4" type="ORF">SIN8267_02337</name>
</gene>
<evidence type="ECO:0000259" key="3">
    <source>
        <dbReference type="Pfam" id="PF03364"/>
    </source>
</evidence>
<protein>
    <submittedName>
        <fullName evidence="4">Persistence and stress-resistance toxin PasT</fullName>
    </submittedName>
</protein>